<evidence type="ECO:0000313" key="3">
    <source>
        <dbReference type="Proteomes" id="UP000007350"/>
    </source>
</evidence>
<gene>
    <name evidence="2" type="ORF">MOQ_010334</name>
</gene>
<name>K2MJX9_TRYCR</name>
<feature type="compositionally biased region" description="Low complexity" evidence="1">
    <location>
        <begin position="154"/>
        <end position="170"/>
    </location>
</feature>
<comment type="caution">
    <text evidence="2">The sequence shown here is derived from an EMBL/GenBank/DDBJ whole genome shotgun (WGS) entry which is preliminary data.</text>
</comment>
<feature type="compositionally biased region" description="Polar residues" evidence="1">
    <location>
        <begin position="73"/>
        <end position="85"/>
    </location>
</feature>
<reference evidence="2 3" key="1">
    <citation type="journal article" date="2012" name="BMC Genomics">
        <title>Comparative genomic analysis of human infective Trypanosoma cruzi lineages with the bat-restricted subspecies T. cruzi marinkellei.</title>
        <authorList>
            <person name="Franzen O."/>
            <person name="Talavera-Lopez C."/>
            <person name="Ochaya S."/>
            <person name="Butler C.E."/>
            <person name="Messenger L.A."/>
            <person name="Lewis M.D."/>
            <person name="Llewellyn M.S."/>
            <person name="Marinkelle C.J."/>
            <person name="Tyler K.M."/>
            <person name="Miles M.A."/>
            <person name="Andersson B."/>
        </authorList>
    </citation>
    <scope>NUCLEOTIDE SEQUENCE [LARGE SCALE GENOMIC DNA]</scope>
    <source>
        <strain evidence="2 3">B7</strain>
    </source>
</reference>
<feature type="non-terminal residue" evidence="2">
    <location>
        <position position="239"/>
    </location>
</feature>
<protein>
    <submittedName>
        <fullName evidence="2">Mucin-associated surface protein (MASP), putative</fullName>
    </submittedName>
</protein>
<accession>K2MJX9</accession>
<feature type="region of interest" description="Disordered" evidence="1">
    <location>
        <begin position="64"/>
        <end position="85"/>
    </location>
</feature>
<feature type="region of interest" description="Disordered" evidence="1">
    <location>
        <begin position="100"/>
        <end position="170"/>
    </location>
</feature>
<dbReference type="Proteomes" id="UP000007350">
    <property type="component" value="Unassembled WGS sequence"/>
</dbReference>
<dbReference type="EMBL" id="AHKC01022973">
    <property type="protein sequence ID" value="EKF25994.1"/>
    <property type="molecule type" value="Genomic_DNA"/>
</dbReference>
<organism evidence="2 3">
    <name type="scientific">Trypanosoma cruzi marinkellei</name>
    <dbReference type="NCBI Taxonomy" id="85056"/>
    <lineage>
        <taxon>Eukaryota</taxon>
        <taxon>Discoba</taxon>
        <taxon>Euglenozoa</taxon>
        <taxon>Kinetoplastea</taxon>
        <taxon>Metakinetoplastina</taxon>
        <taxon>Trypanosomatida</taxon>
        <taxon>Trypanosomatidae</taxon>
        <taxon>Trypanosoma</taxon>
        <taxon>Schizotrypanum</taxon>
    </lineage>
</organism>
<evidence type="ECO:0000256" key="1">
    <source>
        <dbReference type="SAM" id="MobiDB-lite"/>
    </source>
</evidence>
<proteinExistence type="predicted"/>
<evidence type="ECO:0000313" key="2">
    <source>
        <dbReference type="EMBL" id="EKF25994.1"/>
    </source>
</evidence>
<sequence length="239" mass="25071">MEWSALSMDECRRQLNCCLVMNIGCASRGPTIHVVCGDLLFSYLLLCFCVAVCEKLLLPTKGGGESQLPVTADENTSNTTIPDISDSSLAATTAVRYEASTEGSRTISDLSLSSSEDDARPNNTPDGDDASHMTEDAVTPSAGNPIPQQAAARTNDTATTGDSDSSTAASHTTSPLLLLVVVECAAAAGGGYACMKWSALSMDECRRQLNCCLVMNIGCASRGPTIHVVCGDLLFSYLL</sequence>
<dbReference type="AlphaFoldDB" id="K2MJX9"/>
<keyword evidence="3" id="KW-1185">Reference proteome</keyword>